<dbReference type="PROSITE" id="PS50977">
    <property type="entry name" value="HTH_TETR_2"/>
    <property type="match status" value="1"/>
</dbReference>
<dbReference type="InterPro" id="IPR009057">
    <property type="entry name" value="Homeodomain-like_sf"/>
</dbReference>
<comment type="caution">
    <text evidence="7">The sequence shown here is derived from an EMBL/GenBank/DDBJ whole genome shotgun (WGS) entry which is preliminary data.</text>
</comment>
<proteinExistence type="predicted"/>
<evidence type="ECO:0000256" key="1">
    <source>
        <dbReference type="ARBA" id="ARBA00023015"/>
    </source>
</evidence>
<dbReference type="Proteomes" id="UP001500804">
    <property type="component" value="Unassembled WGS sequence"/>
</dbReference>
<dbReference type="Pfam" id="PF21993">
    <property type="entry name" value="TetR_C_13_2"/>
    <property type="match status" value="1"/>
</dbReference>
<dbReference type="PANTHER" id="PTHR47506">
    <property type="entry name" value="TRANSCRIPTIONAL REGULATORY PROTEIN"/>
    <property type="match status" value="1"/>
</dbReference>
<organism evidence="7 8">
    <name type="scientific">Pseudonocardia adelaidensis</name>
    <dbReference type="NCBI Taxonomy" id="648754"/>
    <lineage>
        <taxon>Bacteria</taxon>
        <taxon>Bacillati</taxon>
        <taxon>Actinomycetota</taxon>
        <taxon>Actinomycetes</taxon>
        <taxon>Pseudonocardiales</taxon>
        <taxon>Pseudonocardiaceae</taxon>
        <taxon>Pseudonocardia</taxon>
    </lineage>
</organism>
<dbReference type="PANTHER" id="PTHR47506:SF3">
    <property type="entry name" value="HTH-TYPE TRANSCRIPTIONAL REGULATOR LMRA"/>
    <property type="match status" value="1"/>
</dbReference>
<feature type="domain" description="HTH tetR-type" evidence="6">
    <location>
        <begin position="102"/>
        <end position="162"/>
    </location>
</feature>
<evidence type="ECO:0000256" key="4">
    <source>
        <dbReference type="PROSITE-ProRule" id="PRU00335"/>
    </source>
</evidence>
<dbReference type="InterPro" id="IPR001647">
    <property type="entry name" value="HTH_TetR"/>
</dbReference>
<accession>A0ABP9P0B2</accession>
<evidence type="ECO:0000259" key="6">
    <source>
        <dbReference type="PROSITE" id="PS50977"/>
    </source>
</evidence>
<feature type="compositionally biased region" description="Basic and acidic residues" evidence="5">
    <location>
        <begin position="1"/>
        <end position="26"/>
    </location>
</feature>
<dbReference type="Gene3D" id="1.10.357.10">
    <property type="entry name" value="Tetracycline Repressor, domain 2"/>
    <property type="match status" value="1"/>
</dbReference>
<keyword evidence="8" id="KW-1185">Reference proteome</keyword>
<keyword evidence="3" id="KW-0804">Transcription</keyword>
<dbReference type="InterPro" id="IPR054156">
    <property type="entry name" value="YxaF_TetR_C"/>
</dbReference>
<name>A0ABP9P0B2_9PSEU</name>
<evidence type="ECO:0000256" key="2">
    <source>
        <dbReference type="ARBA" id="ARBA00023125"/>
    </source>
</evidence>
<dbReference type="Pfam" id="PF00440">
    <property type="entry name" value="TetR_N"/>
    <property type="match status" value="1"/>
</dbReference>
<feature type="DNA-binding region" description="H-T-H motif" evidence="4">
    <location>
        <begin position="125"/>
        <end position="144"/>
    </location>
</feature>
<feature type="region of interest" description="Disordered" evidence="5">
    <location>
        <begin position="1"/>
        <end position="74"/>
    </location>
</feature>
<evidence type="ECO:0000313" key="7">
    <source>
        <dbReference type="EMBL" id="GAA5138227.1"/>
    </source>
</evidence>
<evidence type="ECO:0000256" key="5">
    <source>
        <dbReference type="SAM" id="MobiDB-lite"/>
    </source>
</evidence>
<dbReference type="InterPro" id="IPR036271">
    <property type="entry name" value="Tet_transcr_reg_TetR-rel_C_sf"/>
</dbReference>
<keyword evidence="1" id="KW-0805">Transcription regulation</keyword>
<sequence length="289" mass="30929">MPDRERAAERDRPADPPDDRVDHPERQPGLQHAGDRPVDRHRVAVTAPGEERAHQRVGGVLQPRRRPLVPAQPPGALESQLAGAYNSRHSASMTTVMNTKRPAPREQLVAGAADMLRRRGLHATSIREVARHSGAPLGSTYHYFPGGKDQLTTEAVRFAGDAVTRVLRDRLEAGPVEGLRSFLLFWRDVVTGTGYRAGCPVLAVAVEEADGSGAVDAAAEVFRGWESLLTASLGTSGVVPERARRLAALVVSATEGAVAVCRAERSTRALDDVAAELDALLSAAVGRDE</sequence>
<evidence type="ECO:0000313" key="8">
    <source>
        <dbReference type="Proteomes" id="UP001500804"/>
    </source>
</evidence>
<feature type="compositionally biased region" description="Basic and acidic residues" evidence="5">
    <location>
        <begin position="33"/>
        <end position="42"/>
    </location>
</feature>
<reference evidence="8" key="1">
    <citation type="journal article" date="2019" name="Int. J. Syst. Evol. Microbiol.">
        <title>The Global Catalogue of Microorganisms (GCM) 10K type strain sequencing project: providing services to taxonomists for standard genome sequencing and annotation.</title>
        <authorList>
            <consortium name="The Broad Institute Genomics Platform"/>
            <consortium name="The Broad Institute Genome Sequencing Center for Infectious Disease"/>
            <person name="Wu L."/>
            <person name="Ma J."/>
        </authorList>
    </citation>
    <scope>NUCLEOTIDE SEQUENCE [LARGE SCALE GENOMIC DNA]</scope>
    <source>
        <strain evidence="8">JCM 18302</strain>
    </source>
</reference>
<evidence type="ECO:0000256" key="3">
    <source>
        <dbReference type="ARBA" id="ARBA00023163"/>
    </source>
</evidence>
<dbReference type="SUPFAM" id="SSF46689">
    <property type="entry name" value="Homeodomain-like"/>
    <property type="match status" value="1"/>
</dbReference>
<keyword evidence="2 4" id="KW-0238">DNA-binding</keyword>
<gene>
    <name evidence="7" type="ORF">GCM10023320_72290</name>
</gene>
<dbReference type="EMBL" id="BAABJO010000039">
    <property type="protein sequence ID" value="GAA5138227.1"/>
    <property type="molecule type" value="Genomic_DNA"/>
</dbReference>
<dbReference type="SUPFAM" id="SSF48498">
    <property type="entry name" value="Tetracyclin repressor-like, C-terminal domain"/>
    <property type="match status" value="1"/>
</dbReference>
<protein>
    <recommendedName>
        <fullName evidence="6">HTH tetR-type domain-containing protein</fullName>
    </recommendedName>
</protein>